<dbReference type="Pfam" id="PF01532">
    <property type="entry name" value="Glyco_hydro_47"/>
    <property type="match status" value="2"/>
</dbReference>
<keyword evidence="7" id="KW-0378">Hydrolase</keyword>
<feature type="active site" evidence="5">
    <location>
        <position position="502"/>
    </location>
</feature>
<dbReference type="GO" id="GO:1904380">
    <property type="term" value="P:endoplasmic reticulum mannose trimming"/>
    <property type="evidence" value="ECO:0007669"/>
    <property type="project" value="InterPro"/>
</dbReference>
<dbReference type="GO" id="GO:0036503">
    <property type="term" value="P:ERAD pathway"/>
    <property type="evidence" value="ECO:0007669"/>
    <property type="project" value="UniProtKB-ARBA"/>
</dbReference>
<name>A0A437A4B1_ARTFL</name>
<comment type="caution">
    <text evidence="9">The sequence shown here is derived from an EMBL/GenBank/DDBJ whole genome shotgun (WGS) entry which is preliminary data.</text>
</comment>
<dbReference type="PANTHER" id="PTHR45679:SF5">
    <property type="entry name" value="ER DEGRADATION-ENHANCING ALPHA-MANNOSIDASE-LIKE PROTEIN 1"/>
    <property type="match status" value="1"/>
</dbReference>
<protein>
    <recommendedName>
        <fullName evidence="7">alpha-1,2-Mannosidase</fullName>
        <ecNumber evidence="7">3.2.1.-</ecNumber>
    </recommendedName>
</protein>
<dbReference type="GO" id="GO:0004571">
    <property type="term" value="F:mannosyl-oligosaccharide 1,2-alpha-mannosidase activity"/>
    <property type="evidence" value="ECO:0007669"/>
    <property type="project" value="InterPro"/>
</dbReference>
<evidence type="ECO:0000313" key="10">
    <source>
        <dbReference type="Proteomes" id="UP000283090"/>
    </source>
</evidence>
<feature type="region of interest" description="Disordered" evidence="8">
    <location>
        <begin position="609"/>
        <end position="630"/>
    </location>
</feature>
<evidence type="ECO:0000256" key="8">
    <source>
        <dbReference type="SAM" id="MobiDB-lite"/>
    </source>
</evidence>
<dbReference type="InterPro" id="IPR001382">
    <property type="entry name" value="Glyco_hydro_47"/>
</dbReference>
<feature type="region of interest" description="Disordered" evidence="8">
    <location>
        <begin position="834"/>
        <end position="854"/>
    </location>
</feature>
<accession>A0A437A4B1</accession>
<evidence type="ECO:0000256" key="6">
    <source>
        <dbReference type="PIRSR" id="PIRSR601382-2"/>
    </source>
</evidence>
<dbReference type="RefSeq" id="XP_067491473.1">
    <property type="nucleotide sequence ID" value="XM_067633290.1"/>
</dbReference>
<evidence type="ECO:0000256" key="1">
    <source>
        <dbReference type="ARBA" id="ARBA00004240"/>
    </source>
</evidence>
<keyword evidence="6" id="KW-0106">Calcium</keyword>
<dbReference type="GO" id="GO:0044322">
    <property type="term" value="C:endoplasmic reticulum quality control compartment"/>
    <property type="evidence" value="ECO:0007669"/>
    <property type="project" value="GOC"/>
</dbReference>
<dbReference type="PANTHER" id="PTHR45679">
    <property type="entry name" value="ER DEGRADATION-ENHANCING ALPHA-MANNOSIDASE-LIKE PROTEIN 2"/>
    <property type="match status" value="1"/>
</dbReference>
<dbReference type="EC" id="3.2.1.-" evidence="7"/>
<feature type="active site" evidence="5">
    <location>
        <position position="372"/>
    </location>
</feature>
<dbReference type="UniPathway" id="UPA00378"/>
<dbReference type="AlphaFoldDB" id="A0A437A4B1"/>
<dbReference type="Gene3D" id="3.50.30.30">
    <property type="match status" value="1"/>
</dbReference>
<feature type="binding site" evidence="6">
    <location>
        <position position="588"/>
    </location>
    <ligand>
        <name>Ca(2+)</name>
        <dbReference type="ChEBI" id="CHEBI:29108"/>
    </ligand>
</feature>
<dbReference type="GO" id="GO:0005509">
    <property type="term" value="F:calcium ion binding"/>
    <property type="evidence" value="ECO:0007669"/>
    <property type="project" value="InterPro"/>
</dbReference>
<comment type="subcellular location">
    <subcellularLocation>
        <location evidence="1">Endoplasmic reticulum</location>
    </subcellularLocation>
</comment>
<dbReference type="SUPFAM" id="SSF48225">
    <property type="entry name" value="Seven-hairpin glycosidases"/>
    <property type="match status" value="1"/>
</dbReference>
<comment type="similarity">
    <text evidence="2 7">Belongs to the glycosyl hydrolase 47 family.</text>
</comment>
<proteinExistence type="inferred from homology"/>
<sequence>MFKCKQATPSSQAPTSTHELTDTVFHPSMKLDVLSNTLVPLGIIGIQLCLCMSESHITNLRHEAMEMFHHGFESYMNFAYPADEIRPLSCIALDRDHEPNNSGMTDVLGNYSLTAIDSLSALGILSVSSPRSYTWFWDTVQRISRTYWGHGFDRDSKVQVFETVIRGVGGLISGHQFAIGMLPIPGKPGYSHKGWKYNDELLHLAHDLATRLLPAFTTDTGLPYPRVNLRYGCVNVRPPPVDTEHGEEPAEKCRKDEEEAERAGFKPLRNERTETCAAGAGSLTLELTTLTRLLQHYKTHFPERVKIFLKTTPHMKHRWDDVEIFERVSQQAFWAVWERRSSLNLVGGGLDAVTGKWEPQSGSLAGIGASTDSFFEYAMKTYILLSSSPTVPDAKNPNPRLPHEYLDVFEKSVAAINKYMLVESPAFFYQGVHMATGEPMVQWVDSLSAFWPGLLVLAGDVATAERACLFYTALWQRYQALPERYVPAKQSIQLHWWPGRPEFAESVYHLYRATKDVWYLRVGEMILRDIQRRCWGRCGWGGIEDVKSGKVSDRMESFLLSETAAYLYLLFDDAHPLHRGDLPWVFTTEGHPIIMPKGRTYKQNEMLWREDRPKRDGKSREDEETCENTKVSNPNVKVGELFSRTASRTDTFHPYNAVGLNLLPDNVPRAPTTLVFLNRENVPEEFGYYNDKDEENPYRFITPYSPTNGSFYPWTLPPQLIAPLSYCAKLPGENKLDLVFSVIPVKIGETPPPSWIDIKGGVLINSLSGLRIGFSRELIEGRIEYFITKIGDRLIRQDEIVVIEKINIDSLQVDGQARFRTLKDEGYEVVFDFETEQKPPPPSPTPTTAKEGLKDKKVEIKMDGKDLDGDILKRVEEILWDSFKNQIYEKAAPTPRRTLTPKLTSKGKAVVRRHLHAILSSGIGAQETPPITLKTHAFLKSMEYTPSPTLPWRSVYVAGLGCDSPLPSIAATYPIILFKRGKCPFSHKMNNLPTSSGIKLAIVVNFDDTVVSHKLYEEVVDLDNGGGVNDWAGLRDDYLIRPLLDKYQVDSRNGQRRKNPIPLVFVGGGEATYAALGEARGVGLRERWKVSLDGVVVGNLVPVV</sequence>
<evidence type="ECO:0000256" key="7">
    <source>
        <dbReference type="RuleBase" id="RU361193"/>
    </source>
</evidence>
<dbReference type="GO" id="GO:0016020">
    <property type="term" value="C:membrane"/>
    <property type="evidence" value="ECO:0007669"/>
    <property type="project" value="InterPro"/>
</dbReference>
<evidence type="ECO:0000256" key="3">
    <source>
        <dbReference type="ARBA" id="ARBA00022824"/>
    </source>
</evidence>
<dbReference type="STRING" id="97331.A0A437A4B1"/>
<evidence type="ECO:0000256" key="2">
    <source>
        <dbReference type="ARBA" id="ARBA00007658"/>
    </source>
</evidence>
<dbReference type="Gene3D" id="1.50.10.10">
    <property type="match status" value="1"/>
</dbReference>
<dbReference type="InterPro" id="IPR012341">
    <property type="entry name" value="6hp_glycosidase-like_sf"/>
</dbReference>
<evidence type="ECO:0000256" key="4">
    <source>
        <dbReference type="ARBA" id="ARBA00023180"/>
    </source>
</evidence>
<dbReference type="Proteomes" id="UP000283090">
    <property type="component" value="Unassembled WGS sequence"/>
</dbReference>
<dbReference type="OrthoDB" id="8118055at2759"/>
<dbReference type="VEuPathDB" id="FungiDB:DFL_004230"/>
<dbReference type="GeneID" id="93586541"/>
<keyword evidence="4" id="KW-0325">Glycoprotein</keyword>
<feature type="compositionally biased region" description="Basic and acidic residues" evidence="8">
    <location>
        <begin position="609"/>
        <end position="621"/>
    </location>
</feature>
<keyword evidence="3" id="KW-0256">Endoplasmic reticulum</keyword>
<dbReference type="PRINTS" id="PR00747">
    <property type="entry name" value="GLYHDRLASE47"/>
</dbReference>
<gene>
    <name evidence="9" type="ORF">DFL_004230</name>
</gene>
<dbReference type="InterPro" id="IPR036026">
    <property type="entry name" value="Seven-hairpin_glycosidases"/>
</dbReference>
<keyword evidence="10" id="KW-1185">Reference proteome</keyword>
<evidence type="ECO:0000256" key="5">
    <source>
        <dbReference type="PIRSR" id="PIRSR601382-1"/>
    </source>
</evidence>
<keyword evidence="7" id="KW-0326">Glycosidase</keyword>
<feature type="active site" description="Proton donor" evidence="5">
    <location>
        <position position="162"/>
    </location>
</feature>
<reference evidence="9 10" key="1">
    <citation type="submission" date="2019-01" db="EMBL/GenBank/DDBJ databases">
        <title>Intercellular communication is required for trap formation in the nematode-trapping fungus Duddingtonia flagrans.</title>
        <authorList>
            <person name="Youssar L."/>
            <person name="Wernet V."/>
            <person name="Hensel N."/>
            <person name="Hildebrandt H.-G."/>
            <person name="Fischer R."/>
        </authorList>
    </citation>
    <scope>NUCLEOTIDE SEQUENCE [LARGE SCALE GENOMIC DNA]</scope>
    <source>
        <strain evidence="9 10">CBS H-5679</strain>
    </source>
</reference>
<evidence type="ECO:0000313" key="9">
    <source>
        <dbReference type="EMBL" id="RVD85929.1"/>
    </source>
</evidence>
<comment type="cofactor">
    <cofactor evidence="6">
        <name>Ca(2+)</name>
        <dbReference type="ChEBI" id="CHEBI:29108"/>
    </cofactor>
</comment>
<dbReference type="InterPro" id="IPR044674">
    <property type="entry name" value="EDEM1/2/3"/>
</dbReference>
<dbReference type="EMBL" id="SAEB01000006">
    <property type="protein sequence ID" value="RVD85929.1"/>
    <property type="molecule type" value="Genomic_DNA"/>
</dbReference>
<feature type="active site" description="Proton donor" evidence="5">
    <location>
        <position position="483"/>
    </location>
</feature>
<organism evidence="9 10">
    <name type="scientific">Arthrobotrys flagrans</name>
    <name type="common">Nematode-trapping fungus</name>
    <name type="synonym">Trichothecium flagrans</name>
    <dbReference type="NCBI Taxonomy" id="97331"/>
    <lineage>
        <taxon>Eukaryota</taxon>
        <taxon>Fungi</taxon>
        <taxon>Dikarya</taxon>
        <taxon>Ascomycota</taxon>
        <taxon>Pezizomycotina</taxon>
        <taxon>Orbiliomycetes</taxon>
        <taxon>Orbiliales</taxon>
        <taxon>Orbiliaceae</taxon>
        <taxon>Arthrobotrys</taxon>
    </lineage>
</organism>
<dbReference type="GO" id="GO:0005975">
    <property type="term" value="P:carbohydrate metabolic process"/>
    <property type="evidence" value="ECO:0007669"/>
    <property type="project" value="InterPro"/>
</dbReference>
<keyword evidence="6" id="KW-0479">Metal-binding</keyword>